<keyword evidence="10 13" id="KW-0862">Zinc</keyword>
<evidence type="ECO:0000256" key="6">
    <source>
        <dbReference type="ARBA" id="ARBA00022605"/>
    </source>
</evidence>
<feature type="binding site" evidence="12">
    <location>
        <begin position="524"/>
        <end position="525"/>
    </location>
    <ligand>
        <name>5-methyltetrahydropteroyltri-L-glutamate</name>
        <dbReference type="ChEBI" id="CHEBI:58207"/>
    </ligand>
</feature>
<sequence>MPGHSDSIAHLDRTRASSVLGYPRIGPHRELKRALESYWHGDSPAAELLATGRQIQESTWLELKAMGLTQIPGKTFSFYDHILDDALLFGAVPHRFKPLQEELDPLDFYFAIARGKPEYPPLELAKLQGTTYHYRQPEFEDTSHFELDAQSVLDEIDRAHALGIEVRPVITGPLSLLLLGKSAETAANNFKPIILLDRLLTEYVKLLEALAKRGVVCVQFDEPAMTMERTDFEIKRFREAYQMLADSALRPRILVTGPYGDFGDALEAIAATNVEAVALDLVHGRHDVEELAAVPGLRRKRIYAGVIDGQNIWRNDKFATLDYLKKLREKFPDLVVSTSSTLLHVPLDVLTETDLDPALDDTLAFAKQKVAEVVSLANALEDGPTKRWRPLPEREGAFREDVRKVVEAARAARSERMPYAERSVLQAERLQLPVLPTSTLGSFPQTPQIQRARKDLGEGRVNYEEYSQYLREEIEKVIRLQEDIGLDVLVHGEVERNDMVQYFAELMEGFAVTQNGWVQSYGSRCVRPPILHGDVKRPRPMTLEWNAYAQTLTEKPVRATLTGPVTMLARSFWREDLAPEEVAYQVAYAVREEIADLEAEGMAIVQVDEPSIRELLPRRGADRAQYLDWAVDTFRFATEAAKPDTQIHTHMSYSSLQVMTEAIEGLDADVTCIVATRSIDWVLEALDDHTLTRQVAPGVYESRSAFVPDIDLLHRRLRKAVDTLGIERVWAVPDGGLKTRHMWQLEPALRNMVAAAHRLRRAAAKDAQG</sequence>
<feature type="domain" description="Cobalamin-independent methionine synthase MetE C-terminal/archaeal" evidence="14">
    <location>
        <begin position="435"/>
        <end position="757"/>
    </location>
</feature>
<evidence type="ECO:0000256" key="7">
    <source>
        <dbReference type="ARBA" id="ARBA00022679"/>
    </source>
</evidence>
<comment type="function">
    <text evidence="1">Catalyzes the transfer of a methyl group from 5-methyltetrahydrofolate to homocysteine resulting in methionine formation.</text>
</comment>
<feature type="binding site" evidence="12">
    <location>
        <position position="608"/>
    </location>
    <ligand>
        <name>L-methionine</name>
        <dbReference type="ChEBI" id="CHEBI:57844"/>
    </ligand>
</feature>
<keyword evidence="6" id="KW-0028">Amino-acid biosynthesis</keyword>
<dbReference type="GO" id="GO:0032259">
    <property type="term" value="P:methylation"/>
    <property type="evidence" value="ECO:0007669"/>
    <property type="project" value="UniProtKB-KW"/>
</dbReference>
<dbReference type="OrthoDB" id="244285at2"/>
<dbReference type="CDD" id="cd03311">
    <property type="entry name" value="CIMS_C_terminal_like"/>
    <property type="match status" value="1"/>
</dbReference>
<evidence type="ECO:0000256" key="10">
    <source>
        <dbReference type="ARBA" id="ARBA00022833"/>
    </source>
</evidence>
<dbReference type="PIRSF" id="PIRSF000382">
    <property type="entry name" value="MeTrfase_B12_ind"/>
    <property type="match status" value="1"/>
</dbReference>
<evidence type="ECO:0000259" key="15">
    <source>
        <dbReference type="Pfam" id="PF08267"/>
    </source>
</evidence>
<dbReference type="InterPro" id="IPR002629">
    <property type="entry name" value="Met_Synth_C/arc"/>
</dbReference>
<feature type="binding site" evidence="12">
    <location>
        <position position="32"/>
    </location>
    <ligand>
        <name>5-methyltetrahydropteroyltri-L-glutamate</name>
        <dbReference type="ChEBI" id="CHEBI:58207"/>
    </ligand>
</feature>
<dbReference type="EMBL" id="CP015961">
    <property type="protein sequence ID" value="ANI93490.1"/>
    <property type="molecule type" value="Genomic_DNA"/>
</dbReference>
<evidence type="ECO:0000256" key="3">
    <source>
        <dbReference type="ARBA" id="ARBA00009553"/>
    </source>
</evidence>
<evidence type="ECO:0000256" key="5">
    <source>
        <dbReference type="ARBA" id="ARBA00022603"/>
    </source>
</evidence>
<evidence type="ECO:0000259" key="14">
    <source>
        <dbReference type="Pfam" id="PF01717"/>
    </source>
</evidence>
<feature type="binding site" evidence="12">
    <location>
        <position position="493"/>
    </location>
    <ligand>
        <name>L-methionine</name>
        <dbReference type="ChEBI" id="CHEBI:57844"/>
    </ligand>
</feature>
<evidence type="ECO:0000313" key="16">
    <source>
        <dbReference type="EMBL" id="ANI93490.1"/>
    </source>
</evidence>
<feature type="binding site" evidence="13">
    <location>
        <position position="650"/>
    </location>
    <ligand>
        <name>Zn(2+)</name>
        <dbReference type="ChEBI" id="CHEBI:29105"/>
        <label>1</label>
        <note>catalytic</note>
    </ligand>
</feature>
<protein>
    <recommendedName>
        <fullName evidence="4">5-methyltetrahydropteroyltriglutamate--homocysteine S-methyltransferase</fullName>
        <ecNumber evidence="4">2.1.1.14</ecNumber>
    </recommendedName>
</protein>
<dbReference type="InterPro" id="IPR006276">
    <property type="entry name" value="Cobalamin-indep_Met_synthase"/>
</dbReference>
<reference evidence="16 17" key="1">
    <citation type="submission" date="2016-06" db="EMBL/GenBank/DDBJ databases">
        <title>Complete genome sequence of a saline-alkali tolerant type strain Dietzia timorensis ID05-A0528T.</title>
        <authorList>
            <person name="Wu X."/>
        </authorList>
    </citation>
    <scope>NUCLEOTIDE SEQUENCE [LARGE SCALE GENOMIC DNA]</scope>
    <source>
        <strain evidence="16 17">ID05-A0528</strain>
    </source>
</reference>
<evidence type="ECO:0000313" key="17">
    <source>
        <dbReference type="Proteomes" id="UP000186104"/>
    </source>
</evidence>
<dbReference type="InterPro" id="IPR013215">
    <property type="entry name" value="Cbl-indep_Met_Synth_N"/>
</dbReference>
<dbReference type="Pfam" id="PF08267">
    <property type="entry name" value="Meth_synt_1"/>
    <property type="match status" value="1"/>
</dbReference>
<dbReference type="STRING" id="499555.BJL86_2730"/>
<proteinExistence type="inferred from homology"/>
<comment type="pathway">
    <text evidence="2">Amino-acid biosynthesis; L-methionine biosynthesis via de novo pathway; L-methionine from L-homocysteine (MetE route): step 1/1.</text>
</comment>
<dbReference type="UniPathway" id="UPA00051">
    <property type="reaction ID" value="UER00082"/>
</dbReference>
<gene>
    <name evidence="16" type="ORF">BJL86_2730</name>
</gene>
<evidence type="ECO:0000256" key="4">
    <source>
        <dbReference type="ARBA" id="ARBA00012034"/>
    </source>
</evidence>
<dbReference type="GO" id="GO:0009086">
    <property type="term" value="P:methionine biosynthetic process"/>
    <property type="evidence" value="ECO:0007669"/>
    <property type="project" value="UniProtKB-KW"/>
</dbReference>
<evidence type="ECO:0000256" key="2">
    <source>
        <dbReference type="ARBA" id="ARBA00004681"/>
    </source>
</evidence>
<feature type="binding site" evidence="12">
    <location>
        <position position="608"/>
    </location>
    <ligand>
        <name>L-homocysteine</name>
        <dbReference type="ChEBI" id="CHEBI:58199"/>
    </ligand>
</feature>
<accession>A0A173LRE4</accession>
<name>A0A173LRE4_9ACTN</name>
<keyword evidence="7 16" id="KW-0808">Transferase</keyword>
<keyword evidence="17" id="KW-1185">Reference proteome</keyword>
<comment type="cofactor">
    <cofactor evidence="13">
        <name>Zn(2+)</name>
        <dbReference type="ChEBI" id="CHEBI:29105"/>
    </cofactor>
    <text evidence="13">Binds 2 Zn(2+) ions per subunit.</text>
</comment>
<evidence type="ECO:0000256" key="12">
    <source>
        <dbReference type="PIRSR" id="PIRSR000382-1"/>
    </source>
</evidence>
<dbReference type="RefSeq" id="WP_067473562.1">
    <property type="nucleotide sequence ID" value="NZ_CP015961.1"/>
</dbReference>
<dbReference type="Gene3D" id="3.20.20.210">
    <property type="match status" value="2"/>
</dbReference>
<dbReference type="KEGG" id="dtm:BJL86_2730"/>
<organism evidence="16 17">
    <name type="scientific">Dietzia timorensis</name>
    <dbReference type="NCBI Taxonomy" id="499555"/>
    <lineage>
        <taxon>Bacteria</taxon>
        <taxon>Bacillati</taxon>
        <taxon>Actinomycetota</taxon>
        <taxon>Actinomycetes</taxon>
        <taxon>Mycobacteriales</taxon>
        <taxon>Dietziaceae</taxon>
        <taxon>Dietzia</taxon>
    </lineage>
</organism>
<dbReference type="NCBIfam" id="NF003556">
    <property type="entry name" value="PRK05222.1"/>
    <property type="match status" value="1"/>
</dbReference>
<dbReference type="Proteomes" id="UP000186104">
    <property type="component" value="Chromosome"/>
</dbReference>
<dbReference type="SUPFAM" id="SSF51726">
    <property type="entry name" value="UROD/MetE-like"/>
    <property type="match status" value="2"/>
</dbReference>
<keyword evidence="5 16" id="KW-0489">Methyltransferase</keyword>
<dbReference type="CDD" id="cd03312">
    <property type="entry name" value="CIMS_N_terminal_like"/>
    <property type="match status" value="1"/>
</dbReference>
<evidence type="ECO:0000256" key="1">
    <source>
        <dbReference type="ARBA" id="ARBA00002777"/>
    </source>
</evidence>
<dbReference type="EC" id="2.1.1.14" evidence="4"/>
<dbReference type="AlphaFoldDB" id="A0A173LRE4"/>
<keyword evidence="8 13" id="KW-0479">Metal-binding</keyword>
<evidence type="ECO:0000256" key="13">
    <source>
        <dbReference type="PIRSR" id="PIRSR000382-2"/>
    </source>
</evidence>
<dbReference type="GO" id="GO:0008270">
    <property type="term" value="F:zinc ion binding"/>
    <property type="evidence" value="ECO:0007669"/>
    <property type="project" value="InterPro"/>
</dbReference>
<dbReference type="GO" id="GO:0003871">
    <property type="term" value="F:5-methyltetrahydropteroyltriglutamate-homocysteine S-methyltransferase activity"/>
    <property type="evidence" value="ECO:0007669"/>
    <property type="project" value="UniProtKB-EC"/>
</dbReference>
<dbReference type="InterPro" id="IPR038071">
    <property type="entry name" value="UROD/MetE-like_sf"/>
</dbReference>
<evidence type="ECO:0000256" key="8">
    <source>
        <dbReference type="ARBA" id="ARBA00022723"/>
    </source>
</evidence>
<evidence type="ECO:0000256" key="11">
    <source>
        <dbReference type="ARBA" id="ARBA00023167"/>
    </source>
</evidence>
<keyword evidence="9" id="KW-0677">Repeat</keyword>
<dbReference type="PANTHER" id="PTHR30519">
    <property type="entry name" value="5-METHYLTETRAHYDROPTEROYLTRIGLUTAMATE--HOMOCYSTEINE METHYLTRANSFERASE"/>
    <property type="match status" value="1"/>
</dbReference>
<comment type="similarity">
    <text evidence="3">Belongs to the vitamin-B12 independent methionine synthase family.</text>
</comment>
<evidence type="ECO:0000256" key="9">
    <source>
        <dbReference type="ARBA" id="ARBA00022737"/>
    </source>
</evidence>
<feature type="domain" description="Cobalamin-independent methionine synthase MetE N-terminal" evidence="15">
    <location>
        <begin position="17"/>
        <end position="330"/>
    </location>
</feature>
<dbReference type="Pfam" id="PF01717">
    <property type="entry name" value="Meth_synt_2"/>
    <property type="match status" value="1"/>
</dbReference>
<keyword evidence="11" id="KW-0486">Methionine biosynthesis</keyword>